<evidence type="ECO:0000256" key="1">
    <source>
        <dbReference type="SAM" id="MobiDB-lite"/>
    </source>
</evidence>
<protein>
    <submittedName>
        <fullName evidence="2">Uncharacterized protein</fullName>
    </submittedName>
</protein>
<evidence type="ECO:0000313" key="3">
    <source>
        <dbReference type="Proteomes" id="UP000696280"/>
    </source>
</evidence>
<proteinExistence type="predicted"/>
<keyword evidence="3" id="KW-1185">Reference proteome</keyword>
<name>A0A9N9KYT1_9HELO</name>
<reference evidence="2" key="1">
    <citation type="submission" date="2021-07" db="EMBL/GenBank/DDBJ databases">
        <authorList>
            <person name="Durling M."/>
        </authorList>
    </citation>
    <scope>NUCLEOTIDE SEQUENCE</scope>
</reference>
<feature type="compositionally biased region" description="Basic and acidic residues" evidence="1">
    <location>
        <begin position="232"/>
        <end position="247"/>
    </location>
</feature>
<feature type="region of interest" description="Disordered" evidence="1">
    <location>
        <begin position="1"/>
        <end position="95"/>
    </location>
</feature>
<comment type="caution">
    <text evidence="2">The sequence shown here is derived from an EMBL/GenBank/DDBJ whole genome shotgun (WGS) entry which is preliminary data.</text>
</comment>
<dbReference type="Proteomes" id="UP000696280">
    <property type="component" value="Unassembled WGS sequence"/>
</dbReference>
<feature type="compositionally biased region" description="Basic and acidic residues" evidence="1">
    <location>
        <begin position="35"/>
        <end position="56"/>
    </location>
</feature>
<feature type="compositionally biased region" description="Acidic residues" evidence="1">
    <location>
        <begin position="167"/>
        <end position="176"/>
    </location>
</feature>
<dbReference type="EMBL" id="CAJVRL010000075">
    <property type="protein sequence ID" value="CAG8956935.1"/>
    <property type="molecule type" value="Genomic_DNA"/>
</dbReference>
<evidence type="ECO:0000313" key="2">
    <source>
        <dbReference type="EMBL" id="CAG8956935.1"/>
    </source>
</evidence>
<dbReference type="OrthoDB" id="10425142at2759"/>
<accession>A0A9N9KYT1</accession>
<dbReference type="AlphaFoldDB" id="A0A9N9KYT1"/>
<sequence>MPVPRGARQISESDVENPAAQISEEGISESAIGLKENKTGDGRRKEEGEKKKDNNGTRKLNLRQVVNQVLHRKEKEDGGAVSDSVVNDEKENPNVQKFVNSSRKICFSEHKLRISEKKTVDITTLPSSENKTIFLDLDPDGICESPTELQPGERIGGRPSTVKCTDDQMESAEEEPKDVAAIVTSITKISKEDIKFVNLQPRGPGSAGSSIKPKSRERNEGCKSMVGQFRNIGKENDYDRGINEGTDKANMGTDVAGVGKAKNKVEERT</sequence>
<gene>
    <name evidence="2" type="ORF">HYFRA_00011985</name>
</gene>
<feature type="region of interest" description="Disordered" evidence="1">
    <location>
        <begin position="198"/>
        <end position="269"/>
    </location>
</feature>
<feature type="region of interest" description="Disordered" evidence="1">
    <location>
        <begin position="142"/>
        <end position="177"/>
    </location>
</feature>
<organism evidence="2 3">
    <name type="scientific">Hymenoscyphus fraxineus</name>
    <dbReference type="NCBI Taxonomy" id="746836"/>
    <lineage>
        <taxon>Eukaryota</taxon>
        <taxon>Fungi</taxon>
        <taxon>Dikarya</taxon>
        <taxon>Ascomycota</taxon>
        <taxon>Pezizomycotina</taxon>
        <taxon>Leotiomycetes</taxon>
        <taxon>Helotiales</taxon>
        <taxon>Helotiaceae</taxon>
        <taxon>Hymenoscyphus</taxon>
    </lineage>
</organism>